<dbReference type="SUPFAM" id="SSF48498">
    <property type="entry name" value="Tetracyclin repressor-like, C-terminal domain"/>
    <property type="match status" value="1"/>
</dbReference>
<dbReference type="InterPro" id="IPR036271">
    <property type="entry name" value="Tet_transcr_reg_TetR-rel_C_sf"/>
</dbReference>
<keyword evidence="8" id="KW-1185">Reference proteome</keyword>
<protein>
    <submittedName>
        <fullName evidence="7">AcrR family transcriptional regulator</fullName>
    </submittedName>
</protein>
<dbReference type="InterPro" id="IPR023772">
    <property type="entry name" value="DNA-bd_HTH_TetR-type_CS"/>
</dbReference>
<dbReference type="InterPro" id="IPR009057">
    <property type="entry name" value="Homeodomain-like_sf"/>
</dbReference>
<organism evidence="7 8">
    <name type="scientific">Amycolatopsis thermophila</name>
    <dbReference type="NCBI Taxonomy" id="206084"/>
    <lineage>
        <taxon>Bacteria</taxon>
        <taxon>Bacillati</taxon>
        <taxon>Actinomycetota</taxon>
        <taxon>Actinomycetes</taxon>
        <taxon>Pseudonocardiales</taxon>
        <taxon>Pseudonocardiaceae</taxon>
        <taxon>Amycolatopsis</taxon>
    </lineage>
</organism>
<keyword evidence="1" id="KW-0678">Repressor</keyword>
<sequence length="239" mass="26527">MTRKKTANVGEVKTGSTARRELVENELYEHATRLFAERGFAGTSLQDIADALGITRPALYYYVKSKDELLAKLVTEVTNGPLDELSELVARDELDPVQKLRGIVEVIVGRRATQPARFRLLIRSEAELPAELTAAYDDSRRAVLKTIAGVIEDGVRAGRFRPVDPRVAALGVLGMCNWVAWWFHPGGRDTAEDVIEQLADMAVGALQRPDHHVLDGEGPAAALKMLRQDLDYLERILDR</sequence>
<dbReference type="InterPro" id="IPR050109">
    <property type="entry name" value="HTH-type_TetR-like_transc_reg"/>
</dbReference>
<dbReference type="RefSeq" id="WP_306994400.1">
    <property type="nucleotide sequence ID" value="NZ_JAUSUT010000001.1"/>
</dbReference>
<keyword evidence="3 5" id="KW-0238">DNA-binding</keyword>
<dbReference type="Gene3D" id="1.10.10.60">
    <property type="entry name" value="Homeodomain-like"/>
    <property type="match status" value="1"/>
</dbReference>
<dbReference type="Gene3D" id="1.10.357.10">
    <property type="entry name" value="Tetracycline Repressor, domain 2"/>
    <property type="match status" value="1"/>
</dbReference>
<dbReference type="InterPro" id="IPR041490">
    <property type="entry name" value="KstR2_TetR_C"/>
</dbReference>
<feature type="domain" description="HTH tetR-type" evidence="6">
    <location>
        <begin position="21"/>
        <end position="81"/>
    </location>
</feature>
<accession>A0ABU0EYQ2</accession>
<dbReference type="Pfam" id="PF17932">
    <property type="entry name" value="TetR_C_24"/>
    <property type="match status" value="1"/>
</dbReference>
<evidence type="ECO:0000313" key="7">
    <source>
        <dbReference type="EMBL" id="MDQ0380444.1"/>
    </source>
</evidence>
<dbReference type="Proteomes" id="UP001229651">
    <property type="component" value="Unassembled WGS sequence"/>
</dbReference>
<dbReference type="PROSITE" id="PS50977">
    <property type="entry name" value="HTH_TETR_2"/>
    <property type="match status" value="1"/>
</dbReference>
<dbReference type="EMBL" id="JAUSUT010000001">
    <property type="protein sequence ID" value="MDQ0380444.1"/>
    <property type="molecule type" value="Genomic_DNA"/>
</dbReference>
<keyword evidence="2" id="KW-0805">Transcription regulation</keyword>
<name>A0ABU0EYQ2_9PSEU</name>
<dbReference type="Pfam" id="PF00440">
    <property type="entry name" value="TetR_N"/>
    <property type="match status" value="1"/>
</dbReference>
<evidence type="ECO:0000256" key="2">
    <source>
        <dbReference type="ARBA" id="ARBA00023015"/>
    </source>
</evidence>
<evidence type="ECO:0000313" key="8">
    <source>
        <dbReference type="Proteomes" id="UP001229651"/>
    </source>
</evidence>
<reference evidence="7 8" key="1">
    <citation type="submission" date="2023-07" db="EMBL/GenBank/DDBJ databases">
        <title>Sequencing the genomes of 1000 actinobacteria strains.</title>
        <authorList>
            <person name="Klenk H.-P."/>
        </authorList>
    </citation>
    <scope>NUCLEOTIDE SEQUENCE [LARGE SCALE GENOMIC DNA]</scope>
    <source>
        <strain evidence="7 8">DSM 45805</strain>
    </source>
</reference>
<dbReference type="PRINTS" id="PR00455">
    <property type="entry name" value="HTHTETR"/>
</dbReference>
<evidence type="ECO:0000256" key="5">
    <source>
        <dbReference type="PROSITE-ProRule" id="PRU00335"/>
    </source>
</evidence>
<evidence type="ECO:0000256" key="4">
    <source>
        <dbReference type="ARBA" id="ARBA00023163"/>
    </source>
</evidence>
<dbReference type="PANTHER" id="PTHR30055:SF175">
    <property type="entry name" value="HTH-TYPE TRANSCRIPTIONAL REPRESSOR KSTR2"/>
    <property type="match status" value="1"/>
</dbReference>
<evidence type="ECO:0000256" key="1">
    <source>
        <dbReference type="ARBA" id="ARBA00022491"/>
    </source>
</evidence>
<evidence type="ECO:0000256" key="3">
    <source>
        <dbReference type="ARBA" id="ARBA00023125"/>
    </source>
</evidence>
<dbReference type="PANTHER" id="PTHR30055">
    <property type="entry name" value="HTH-TYPE TRANSCRIPTIONAL REGULATOR RUTR"/>
    <property type="match status" value="1"/>
</dbReference>
<keyword evidence="4" id="KW-0804">Transcription</keyword>
<feature type="DNA-binding region" description="H-T-H motif" evidence="5">
    <location>
        <begin position="44"/>
        <end position="63"/>
    </location>
</feature>
<gene>
    <name evidence="7" type="ORF">FB470_004438</name>
</gene>
<dbReference type="PROSITE" id="PS01081">
    <property type="entry name" value="HTH_TETR_1"/>
    <property type="match status" value="1"/>
</dbReference>
<evidence type="ECO:0000259" key="6">
    <source>
        <dbReference type="PROSITE" id="PS50977"/>
    </source>
</evidence>
<proteinExistence type="predicted"/>
<comment type="caution">
    <text evidence="7">The sequence shown here is derived from an EMBL/GenBank/DDBJ whole genome shotgun (WGS) entry which is preliminary data.</text>
</comment>
<dbReference type="InterPro" id="IPR001647">
    <property type="entry name" value="HTH_TetR"/>
</dbReference>
<dbReference type="SUPFAM" id="SSF46689">
    <property type="entry name" value="Homeodomain-like"/>
    <property type="match status" value="1"/>
</dbReference>